<organism evidence="1 2">
    <name type="scientific">Vanilla planifolia</name>
    <name type="common">Vanilla</name>
    <dbReference type="NCBI Taxonomy" id="51239"/>
    <lineage>
        <taxon>Eukaryota</taxon>
        <taxon>Viridiplantae</taxon>
        <taxon>Streptophyta</taxon>
        <taxon>Embryophyta</taxon>
        <taxon>Tracheophyta</taxon>
        <taxon>Spermatophyta</taxon>
        <taxon>Magnoliopsida</taxon>
        <taxon>Liliopsida</taxon>
        <taxon>Asparagales</taxon>
        <taxon>Orchidaceae</taxon>
        <taxon>Vanilloideae</taxon>
        <taxon>Vanilleae</taxon>
        <taxon>Vanilla</taxon>
    </lineage>
</organism>
<dbReference type="AlphaFoldDB" id="A0A835V4W1"/>
<evidence type="ECO:0000313" key="1">
    <source>
        <dbReference type="EMBL" id="KAG0483206.1"/>
    </source>
</evidence>
<name>A0A835V4W1_VANPL</name>
<proteinExistence type="predicted"/>
<protein>
    <submittedName>
        <fullName evidence="1">Uncharacterized protein</fullName>
    </submittedName>
</protein>
<reference evidence="1 2" key="1">
    <citation type="journal article" date="2020" name="Nat. Food">
        <title>A phased Vanilla planifolia genome enables genetic improvement of flavour and production.</title>
        <authorList>
            <person name="Hasing T."/>
            <person name="Tang H."/>
            <person name="Brym M."/>
            <person name="Khazi F."/>
            <person name="Huang T."/>
            <person name="Chambers A.H."/>
        </authorList>
    </citation>
    <scope>NUCLEOTIDE SEQUENCE [LARGE SCALE GENOMIC DNA]</scope>
    <source>
        <tissue evidence="1">Leaf</tissue>
    </source>
</reference>
<gene>
    <name evidence="1" type="ORF">HPP92_011290</name>
</gene>
<accession>A0A835V4W1</accession>
<comment type="caution">
    <text evidence="1">The sequence shown here is derived from an EMBL/GenBank/DDBJ whole genome shotgun (WGS) entry which is preliminary data.</text>
</comment>
<dbReference type="EMBL" id="JADCNM010000005">
    <property type="protein sequence ID" value="KAG0483206.1"/>
    <property type="molecule type" value="Genomic_DNA"/>
</dbReference>
<sequence length="78" mass="8466">MQALDLTAKIRGWKKNSNAVASMMCYLCSFHIPDSVSGTINLKNSTEKSIGLVYFFGNTSAGPIQIATALVHHAEHLD</sequence>
<dbReference type="Proteomes" id="UP000639772">
    <property type="component" value="Unassembled WGS sequence"/>
</dbReference>
<evidence type="ECO:0000313" key="2">
    <source>
        <dbReference type="Proteomes" id="UP000639772"/>
    </source>
</evidence>